<evidence type="ECO:0008006" key="3">
    <source>
        <dbReference type="Google" id="ProtNLM"/>
    </source>
</evidence>
<dbReference type="OrthoDB" id="5518003at2"/>
<dbReference type="AlphaFoldDB" id="A0A561SQM7"/>
<protein>
    <recommendedName>
        <fullName evidence="3">Antibiotic biosynthesis monooxygenase</fullName>
    </recommendedName>
</protein>
<dbReference type="InterPro" id="IPR011008">
    <property type="entry name" value="Dimeric_a/b-barrel"/>
</dbReference>
<dbReference type="RefSeq" id="WP_147256401.1">
    <property type="nucleotide sequence ID" value="NZ_VIWU01000001.1"/>
</dbReference>
<comment type="caution">
    <text evidence="1">The sequence shown here is derived from an EMBL/GenBank/DDBJ whole genome shotgun (WGS) entry which is preliminary data.</text>
</comment>
<organism evidence="1 2">
    <name type="scientific">Pseudonocardia hierapolitana</name>
    <dbReference type="NCBI Taxonomy" id="1128676"/>
    <lineage>
        <taxon>Bacteria</taxon>
        <taxon>Bacillati</taxon>
        <taxon>Actinomycetota</taxon>
        <taxon>Actinomycetes</taxon>
        <taxon>Pseudonocardiales</taxon>
        <taxon>Pseudonocardiaceae</taxon>
        <taxon>Pseudonocardia</taxon>
    </lineage>
</organism>
<sequence>MIMRIWSARTSGDPQAYEQEFGSHVLDALGGLDGCRGAYLLRRSDETGTEFVTLTLFDSLADVRRFAGPDVDAANVSPAARAVLDDVDERVRHYTVVSAPTPP</sequence>
<reference evidence="1 2" key="1">
    <citation type="submission" date="2019-06" db="EMBL/GenBank/DDBJ databases">
        <title>Sequencing the genomes of 1000 actinobacteria strains.</title>
        <authorList>
            <person name="Klenk H.-P."/>
        </authorList>
    </citation>
    <scope>NUCLEOTIDE SEQUENCE [LARGE SCALE GENOMIC DNA]</scope>
    <source>
        <strain evidence="1 2">DSM 45671</strain>
    </source>
</reference>
<dbReference type="Proteomes" id="UP000321261">
    <property type="component" value="Unassembled WGS sequence"/>
</dbReference>
<dbReference type="EMBL" id="VIWU01000001">
    <property type="protein sequence ID" value="TWF77174.1"/>
    <property type="molecule type" value="Genomic_DNA"/>
</dbReference>
<proteinExistence type="predicted"/>
<accession>A0A561SQM7</accession>
<name>A0A561SQM7_9PSEU</name>
<evidence type="ECO:0000313" key="1">
    <source>
        <dbReference type="EMBL" id="TWF77174.1"/>
    </source>
</evidence>
<evidence type="ECO:0000313" key="2">
    <source>
        <dbReference type="Proteomes" id="UP000321261"/>
    </source>
</evidence>
<gene>
    <name evidence="1" type="ORF">FHX44_113079</name>
</gene>
<dbReference type="SUPFAM" id="SSF54909">
    <property type="entry name" value="Dimeric alpha+beta barrel"/>
    <property type="match status" value="1"/>
</dbReference>
<keyword evidence="2" id="KW-1185">Reference proteome</keyword>